<reference evidence="3" key="2">
    <citation type="submission" date="2020-09" db="EMBL/GenBank/DDBJ databases">
        <title>Reference genome assembly for Australian Ascochyta lentis isolate Al4.</title>
        <authorList>
            <person name="Lee R.C."/>
            <person name="Farfan-Caceres L.M."/>
            <person name="Debler J.W."/>
            <person name="Williams A.H."/>
            <person name="Henares B.M."/>
        </authorList>
    </citation>
    <scope>NUCLEOTIDE SEQUENCE</scope>
    <source>
        <strain evidence="3">Al4</strain>
    </source>
</reference>
<comment type="caution">
    <text evidence="3">The sequence shown here is derived from an EMBL/GenBank/DDBJ whole genome shotgun (WGS) entry which is preliminary data.</text>
</comment>
<reference evidence="3" key="1">
    <citation type="submission" date="2018-12" db="EMBL/GenBank/DDBJ databases">
        <authorList>
            <person name="Syme R.A."/>
            <person name="Farfan-Caceres L."/>
            <person name="Lichtenzveig J."/>
        </authorList>
    </citation>
    <scope>NUCLEOTIDE SEQUENCE</scope>
    <source>
        <strain evidence="3">Al4</strain>
    </source>
</reference>
<keyword evidence="4" id="KW-1185">Reference proteome</keyword>
<evidence type="ECO:0000313" key="4">
    <source>
        <dbReference type="Proteomes" id="UP000651452"/>
    </source>
</evidence>
<dbReference type="InterPro" id="IPR056002">
    <property type="entry name" value="DUF7580"/>
</dbReference>
<name>A0A8H7J8C2_9PLEO</name>
<keyword evidence="1" id="KW-0175">Coiled coil</keyword>
<evidence type="ECO:0000256" key="1">
    <source>
        <dbReference type="SAM" id="Coils"/>
    </source>
</evidence>
<proteinExistence type="predicted"/>
<gene>
    <name evidence="3" type="ORF">EKO04_003902</name>
</gene>
<dbReference type="Proteomes" id="UP000651452">
    <property type="component" value="Unassembled WGS sequence"/>
</dbReference>
<dbReference type="PANTHER" id="PTHR35186:SF4">
    <property type="entry name" value="PRION-INHIBITION AND PROPAGATION HELO DOMAIN-CONTAINING PROTEIN"/>
    <property type="match status" value="1"/>
</dbReference>
<feature type="domain" description="DUF7580" evidence="2">
    <location>
        <begin position="363"/>
        <end position="619"/>
    </location>
</feature>
<dbReference type="OrthoDB" id="5331891at2759"/>
<feature type="coiled-coil region" evidence="1">
    <location>
        <begin position="101"/>
        <end position="135"/>
    </location>
</feature>
<organism evidence="3 4">
    <name type="scientific">Ascochyta lentis</name>
    <dbReference type="NCBI Taxonomy" id="205686"/>
    <lineage>
        <taxon>Eukaryota</taxon>
        <taxon>Fungi</taxon>
        <taxon>Dikarya</taxon>
        <taxon>Ascomycota</taxon>
        <taxon>Pezizomycotina</taxon>
        <taxon>Dothideomycetes</taxon>
        <taxon>Pleosporomycetidae</taxon>
        <taxon>Pleosporales</taxon>
        <taxon>Pleosporineae</taxon>
        <taxon>Didymellaceae</taxon>
        <taxon>Ascochyta</taxon>
    </lineage>
</organism>
<evidence type="ECO:0000259" key="2">
    <source>
        <dbReference type="Pfam" id="PF24476"/>
    </source>
</evidence>
<protein>
    <recommendedName>
        <fullName evidence="2">DUF7580 domain-containing protein</fullName>
    </recommendedName>
</protein>
<dbReference type="Pfam" id="PF24476">
    <property type="entry name" value="DUF7580"/>
    <property type="match status" value="1"/>
</dbReference>
<dbReference type="EMBL" id="RZGK01000006">
    <property type="protein sequence ID" value="KAF9698413.1"/>
    <property type="molecule type" value="Genomic_DNA"/>
</dbReference>
<evidence type="ECO:0000313" key="3">
    <source>
        <dbReference type="EMBL" id="KAF9698413.1"/>
    </source>
</evidence>
<accession>A0A8H7J8C2</accession>
<dbReference type="AlphaFoldDB" id="A0A8H7J8C2"/>
<sequence>MSGLEVAGLAVGVLPILVEAIKSYSTISQGFRTFRHYSKEVKTFSIQLKVQKGVFRNEMRLLLRLIEDARIVEEMLEDAGDSRWTNEKLNGRLIGILQHDYESYQDTIEETAEILEGLELEIEKYNVLLANKAQNTQTDTIRSTIKHLRGAVKIAFDKSKHESWLAKLREKNADLSMLRNQHDAFRNQTTSLSETVVRYAALPTRFSNIQEASQKLHEALCQSWCCDDAAHRGHYAKLCVAAEADAEVQLDLAISCQEPSDSNGSRLPLEPPLWLYVQSMSMSAKSSAHRMETAALLNLQSSIPTELKMECATFASKKKALPDPSQQPHCRKRAKRVHFADSTIVPLTDPVMTVEASSIAPFEVNLCQQKDICHYLRQTTKSSNAARATHCLGYLETPQTYKHRFYLRQTQAANTAPTDSTVTTVYSLFDMMRKDADDIVTIDDQFKLAHKTALAMLQYNKTPWLNERWRLRDINYFGSKDSFDENTLKSLHLSSQISAPHKPTPTAANMEGIQGPAQTVSEEMQYGINNVTLFFLGVALLEIAHWKPIEVQMQPSDHNNQIFAARRIASSRPSSLGPVYQKIAEKCLQCNFGFGTKLESKRLQTAVYNDVICGLENLLIES</sequence>
<dbReference type="PANTHER" id="PTHR35186">
    <property type="entry name" value="ANK_REP_REGION DOMAIN-CONTAINING PROTEIN"/>
    <property type="match status" value="1"/>
</dbReference>